<dbReference type="InterPro" id="IPR003462">
    <property type="entry name" value="ODC_Mu_crystall"/>
</dbReference>
<gene>
    <name evidence="1" type="ORF">CEJ45_22970</name>
</gene>
<dbReference type="GO" id="GO:0042562">
    <property type="term" value="F:hormone binding"/>
    <property type="evidence" value="ECO:0007669"/>
    <property type="project" value="TreeGrafter"/>
</dbReference>
<dbReference type="Proteomes" id="UP000214747">
    <property type="component" value="Unassembled WGS sequence"/>
</dbReference>
<dbReference type="PANTHER" id="PTHR13812">
    <property type="entry name" value="KETIMINE REDUCTASE MU-CRYSTALLIN"/>
    <property type="match status" value="1"/>
</dbReference>
<dbReference type="Pfam" id="PF02423">
    <property type="entry name" value="OCD_Mu_crystall"/>
    <property type="match status" value="1"/>
</dbReference>
<dbReference type="RefSeq" id="WP_088757357.1">
    <property type="nucleotide sequence ID" value="NZ_NJGV01000030.1"/>
</dbReference>
<sequence>MHILDSLQTAQALPYSALVDALARAAQELASGAIRAPERQVVPIDGNSVLLGMPAIAEDLSVTKLITVHGDNARHQLPAIQGEVIAFETDTGRRLALMDGPTVTARRTAAMSLLGIRTLLPRTPRSALLIGTGAQAAAHADALAEVFGVRQFWVAARDLARTQAFCRSVSERHPLVVASPLPAQMLQQDLPRTDVVIALTTSRVAVIPEQVAADTLAIGVGAFKPDMVEFPASLLHARRIVVDDLAGAHHEAGDLIQAKVDWAGVAGIGDVLSGKIAPDTLGSAGALPVFKTVGQAAWDLAAARVMRTTLGI</sequence>
<dbReference type="Gene3D" id="3.30.1780.10">
    <property type="entry name" value="ornithine cyclodeaminase, domain 1"/>
    <property type="match status" value="1"/>
</dbReference>
<proteinExistence type="predicted"/>
<evidence type="ECO:0000313" key="2">
    <source>
        <dbReference type="Proteomes" id="UP000214747"/>
    </source>
</evidence>
<name>A0A225SMT1_9BURK</name>
<dbReference type="PIRSF" id="PIRSF001439">
    <property type="entry name" value="CryM"/>
    <property type="match status" value="1"/>
</dbReference>
<keyword evidence="2" id="KW-1185">Reference proteome</keyword>
<dbReference type="NCBIfam" id="NF005603">
    <property type="entry name" value="PRK07340.1"/>
    <property type="match status" value="1"/>
</dbReference>
<dbReference type="EMBL" id="NJGV01000030">
    <property type="protein sequence ID" value="OWY32043.1"/>
    <property type="molecule type" value="Genomic_DNA"/>
</dbReference>
<dbReference type="InterPro" id="IPR036291">
    <property type="entry name" value="NAD(P)-bd_dom_sf"/>
</dbReference>
<dbReference type="AlphaFoldDB" id="A0A225SMT1"/>
<evidence type="ECO:0000313" key="1">
    <source>
        <dbReference type="EMBL" id="OWY32043.1"/>
    </source>
</evidence>
<organism evidence="1 2">
    <name type="scientific">Herbaspirillum aquaticum</name>
    <dbReference type="NCBI Taxonomy" id="568783"/>
    <lineage>
        <taxon>Bacteria</taxon>
        <taxon>Pseudomonadati</taxon>
        <taxon>Pseudomonadota</taxon>
        <taxon>Betaproteobacteria</taxon>
        <taxon>Burkholderiales</taxon>
        <taxon>Oxalobacteraceae</taxon>
        <taxon>Herbaspirillum</taxon>
    </lineage>
</organism>
<dbReference type="GO" id="GO:0005737">
    <property type="term" value="C:cytoplasm"/>
    <property type="evidence" value="ECO:0007669"/>
    <property type="project" value="TreeGrafter"/>
</dbReference>
<protein>
    <submittedName>
        <fullName evidence="1">Ornithine cyclodeaminase</fullName>
    </submittedName>
</protein>
<dbReference type="InterPro" id="IPR023401">
    <property type="entry name" value="ODC_N"/>
</dbReference>
<dbReference type="PANTHER" id="PTHR13812:SF19">
    <property type="entry name" value="KETIMINE REDUCTASE MU-CRYSTALLIN"/>
    <property type="match status" value="1"/>
</dbReference>
<dbReference type="Gene3D" id="3.40.50.720">
    <property type="entry name" value="NAD(P)-binding Rossmann-like Domain"/>
    <property type="match status" value="1"/>
</dbReference>
<dbReference type="SUPFAM" id="SSF51735">
    <property type="entry name" value="NAD(P)-binding Rossmann-fold domains"/>
    <property type="match status" value="1"/>
</dbReference>
<accession>A0A225SMT1</accession>
<comment type="caution">
    <text evidence="1">The sequence shown here is derived from an EMBL/GenBank/DDBJ whole genome shotgun (WGS) entry which is preliminary data.</text>
</comment>
<reference evidence="1 2" key="1">
    <citation type="journal article" date="2010" name="Int. J. Syst. Evol. Microbiol.">
        <title>Reclassification of Herbaspirillum putei as a later heterotypic synonym of Herbaspirillum huttiense, with the description of H. huttiense subsp. huttiense subsp. nov. and H. huttiense subsp. putei subsp. nov., comb. nov., and description of Herbaspirillum aquaticum sp. nov.</title>
        <authorList>
            <person name="Dobritsa A.P."/>
            <person name="Reddy M.C."/>
            <person name="Samadpour M."/>
        </authorList>
    </citation>
    <scope>NUCLEOTIDE SEQUENCE [LARGE SCALE GENOMIC DNA]</scope>
    <source>
        <strain evidence="1 2">IEH 4430</strain>
    </source>
</reference>